<dbReference type="NCBIfam" id="TIGR02532">
    <property type="entry name" value="IV_pilin_GFxxxE"/>
    <property type="match status" value="1"/>
</dbReference>
<sequence>MTFAKKVQQGFTLIELMIVVAIIGILAAVALPAYNDYTTRAQVAEPVELLAGLKGPLAAYGYENAAWPTALVASNPAATEIVATLTGKYSNVTSTITGTFPIGAATATLSSGQASGKKVILKTSDGGQTWACNSTAGTDVAIKWLPQACK</sequence>
<evidence type="ECO:0000256" key="5">
    <source>
        <dbReference type="SAM" id="Phobius"/>
    </source>
</evidence>
<dbReference type="AlphaFoldDB" id="A0A923I466"/>
<reference evidence="6" key="1">
    <citation type="submission" date="2020-08" db="EMBL/GenBank/DDBJ databases">
        <title>Novel species isolated from subtropical streams in China.</title>
        <authorList>
            <person name="Lu H."/>
        </authorList>
    </citation>
    <scope>NUCLEOTIDE SEQUENCE</scope>
    <source>
        <strain evidence="6">CY7W</strain>
    </source>
</reference>
<evidence type="ECO:0000313" key="7">
    <source>
        <dbReference type="Proteomes" id="UP000612361"/>
    </source>
</evidence>
<feature type="transmembrane region" description="Helical" evidence="5">
    <location>
        <begin position="12"/>
        <end position="34"/>
    </location>
</feature>
<dbReference type="InterPro" id="IPR001082">
    <property type="entry name" value="Pilin"/>
</dbReference>
<dbReference type="GO" id="GO:0015628">
    <property type="term" value="P:protein secretion by the type II secretion system"/>
    <property type="evidence" value="ECO:0007669"/>
    <property type="project" value="InterPro"/>
</dbReference>
<evidence type="ECO:0000256" key="1">
    <source>
        <dbReference type="ARBA" id="ARBA00005233"/>
    </source>
</evidence>
<comment type="caution">
    <text evidence="6">The sequence shown here is derived from an EMBL/GenBank/DDBJ whole genome shotgun (WGS) entry which is preliminary data.</text>
</comment>
<dbReference type="InterPro" id="IPR012902">
    <property type="entry name" value="N_methyl_site"/>
</dbReference>
<name>A0A923I466_9BURK</name>
<keyword evidence="3" id="KW-0488">Methylation</keyword>
<evidence type="ECO:0000256" key="4">
    <source>
        <dbReference type="RuleBase" id="RU000389"/>
    </source>
</evidence>
<dbReference type="Pfam" id="PF00114">
    <property type="entry name" value="Pilin"/>
    <property type="match status" value="1"/>
</dbReference>
<organism evidence="6 7">
    <name type="scientific">Undibacterium rugosum</name>
    <dbReference type="NCBI Taxonomy" id="2762291"/>
    <lineage>
        <taxon>Bacteria</taxon>
        <taxon>Pseudomonadati</taxon>
        <taxon>Pseudomonadota</taxon>
        <taxon>Betaproteobacteria</taxon>
        <taxon>Burkholderiales</taxon>
        <taxon>Oxalobacteraceae</taxon>
        <taxon>Undibacterium</taxon>
    </lineage>
</organism>
<dbReference type="PRINTS" id="PR00813">
    <property type="entry name" value="BCTERIALGSPG"/>
</dbReference>
<dbReference type="InterPro" id="IPR000983">
    <property type="entry name" value="Bac_GSPG_pilin"/>
</dbReference>
<dbReference type="PANTHER" id="PTHR30093">
    <property type="entry name" value="GENERAL SECRETION PATHWAY PROTEIN G"/>
    <property type="match status" value="1"/>
</dbReference>
<protein>
    <submittedName>
        <fullName evidence="6">Pilin</fullName>
    </submittedName>
</protein>
<dbReference type="PROSITE" id="PS00409">
    <property type="entry name" value="PROKAR_NTER_METHYL"/>
    <property type="match status" value="1"/>
</dbReference>
<accession>A0A923I466</accession>
<evidence type="ECO:0000256" key="2">
    <source>
        <dbReference type="ARBA" id="ARBA00011156"/>
    </source>
</evidence>
<keyword evidence="5" id="KW-1133">Transmembrane helix</keyword>
<keyword evidence="7" id="KW-1185">Reference proteome</keyword>
<dbReference type="Pfam" id="PF07963">
    <property type="entry name" value="N_methyl"/>
    <property type="match status" value="1"/>
</dbReference>
<dbReference type="PANTHER" id="PTHR30093:SF34">
    <property type="entry name" value="PREPILIN PEPTIDASE-DEPENDENT PROTEIN D"/>
    <property type="match status" value="1"/>
</dbReference>
<dbReference type="InterPro" id="IPR045584">
    <property type="entry name" value="Pilin-like"/>
</dbReference>
<keyword evidence="4" id="KW-0281">Fimbrium</keyword>
<proteinExistence type="inferred from homology"/>
<dbReference type="Gene3D" id="3.30.700.10">
    <property type="entry name" value="Glycoprotein, Type 4 Pilin"/>
    <property type="match status" value="1"/>
</dbReference>
<dbReference type="Proteomes" id="UP000612361">
    <property type="component" value="Unassembled WGS sequence"/>
</dbReference>
<dbReference type="SUPFAM" id="SSF54523">
    <property type="entry name" value="Pili subunits"/>
    <property type="match status" value="1"/>
</dbReference>
<keyword evidence="5" id="KW-0472">Membrane</keyword>
<evidence type="ECO:0000256" key="3">
    <source>
        <dbReference type="ARBA" id="ARBA00022481"/>
    </source>
</evidence>
<keyword evidence="5" id="KW-0812">Transmembrane</keyword>
<evidence type="ECO:0000313" key="6">
    <source>
        <dbReference type="EMBL" id="MBC3936040.1"/>
    </source>
</evidence>
<gene>
    <name evidence="6" type="ORF">H8K47_11760</name>
</gene>
<dbReference type="GO" id="GO:0015627">
    <property type="term" value="C:type II protein secretion system complex"/>
    <property type="evidence" value="ECO:0007669"/>
    <property type="project" value="InterPro"/>
</dbReference>
<dbReference type="GO" id="GO:0007155">
    <property type="term" value="P:cell adhesion"/>
    <property type="evidence" value="ECO:0007669"/>
    <property type="project" value="InterPro"/>
</dbReference>
<comment type="subunit">
    <text evidence="2">The pili are polar flexible filaments of about 5.4 nanometers diameter and 2.5 micrometers average length; they consist of only a single polypeptide chain arranged in a helical configuration of five subunits per turn in the assembled pilus.</text>
</comment>
<comment type="similarity">
    <text evidence="1 4">Belongs to the N-Me-Phe pilin family.</text>
</comment>
<dbReference type="EMBL" id="JACOGG010000011">
    <property type="protein sequence ID" value="MBC3936040.1"/>
    <property type="molecule type" value="Genomic_DNA"/>
</dbReference>
<dbReference type="GO" id="GO:0009289">
    <property type="term" value="C:pilus"/>
    <property type="evidence" value="ECO:0007669"/>
    <property type="project" value="InterPro"/>
</dbReference>